<evidence type="ECO:0000313" key="1">
    <source>
        <dbReference type="EMBL" id="GFO26976.1"/>
    </source>
</evidence>
<dbReference type="AlphaFoldDB" id="A0AAV4C2H8"/>
<accession>A0AAV4C2H8</accession>
<comment type="caution">
    <text evidence="1">The sequence shown here is derived from an EMBL/GenBank/DDBJ whole genome shotgun (WGS) entry which is preliminary data.</text>
</comment>
<proteinExistence type="predicted"/>
<evidence type="ECO:0000313" key="2">
    <source>
        <dbReference type="Proteomes" id="UP000735302"/>
    </source>
</evidence>
<name>A0AAV4C2H8_9GAST</name>
<dbReference type="EMBL" id="BLXT01005873">
    <property type="protein sequence ID" value="GFO26976.1"/>
    <property type="molecule type" value="Genomic_DNA"/>
</dbReference>
<dbReference type="Proteomes" id="UP000735302">
    <property type="component" value="Unassembled WGS sequence"/>
</dbReference>
<reference evidence="1 2" key="1">
    <citation type="journal article" date="2021" name="Elife">
        <title>Chloroplast acquisition without the gene transfer in kleptoplastic sea slugs, Plakobranchus ocellatus.</title>
        <authorList>
            <person name="Maeda T."/>
            <person name="Takahashi S."/>
            <person name="Yoshida T."/>
            <person name="Shimamura S."/>
            <person name="Takaki Y."/>
            <person name="Nagai Y."/>
            <person name="Toyoda A."/>
            <person name="Suzuki Y."/>
            <person name="Arimoto A."/>
            <person name="Ishii H."/>
            <person name="Satoh N."/>
            <person name="Nishiyama T."/>
            <person name="Hasebe M."/>
            <person name="Maruyama T."/>
            <person name="Minagawa J."/>
            <person name="Obokata J."/>
            <person name="Shigenobu S."/>
        </authorList>
    </citation>
    <scope>NUCLEOTIDE SEQUENCE [LARGE SCALE GENOMIC DNA]</scope>
</reference>
<gene>
    <name evidence="1" type="ORF">PoB_005348100</name>
</gene>
<organism evidence="1 2">
    <name type="scientific">Plakobranchus ocellatus</name>
    <dbReference type="NCBI Taxonomy" id="259542"/>
    <lineage>
        <taxon>Eukaryota</taxon>
        <taxon>Metazoa</taxon>
        <taxon>Spiralia</taxon>
        <taxon>Lophotrochozoa</taxon>
        <taxon>Mollusca</taxon>
        <taxon>Gastropoda</taxon>
        <taxon>Heterobranchia</taxon>
        <taxon>Euthyneura</taxon>
        <taxon>Panpulmonata</taxon>
        <taxon>Sacoglossa</taxon>
        <taxon>Placobranchoidea</taxon>
        <taxon>Plakobranchidae</taxon>
        <taxon>Plakobranchus</taxon>
    </lineage>
</organism>
<sequence length="70" mass="7756">MAGMGCDALSLFCEYMDLPGLHKKTFLKYAQGFYAKLAEALTAGVSSNQRKEEYEGYLQLDCLKRGLPNG</sequence>
<protein>
    <submittedName>
        <fullName evidence="1">Uncharacterized protein</fullName>
    </submittedName>
</protein>
<keyword evidence="2" id="KW-1185">Reference proteome</keyword>